<keyword evidence="5" id="KW-1185">Reference proteome</keyword>
<reference evidence="4 5" key="1">
    <citation type="submission" date="2023-04" db="EMBL/GenBank/DDBJ databases">
        <title>Forest soil microbial communities from Buena Vista Peninsula, Colon Province, Panama.</title>
        <authorList>
            <person name="Bouskill N."/>
        </authorList>
    </citation>
    <scope>NUCLEOTIDE SEQUENCE [LARGE SCALE GENOMIC DNA]</scope>
    <source>
        <strain evidence="4 5">AC80</strain>
    </source>
</reference>
<feature type="signal peptide" evidence="2">
    <location>
        <begin position="1"/>
        <end position="19"/>
    </location>
</feature>
<protein>
    <recommendedName>
        <fullName evidence="3">DUF5642 domain-containing protein</fullName>
    </recommendedName>
</protein>
<dbReference type="EMBL" id="JARXVE010000013">
    <property type="protein sequence ID" value="MDH6198884.1"/>
    <property type="molecule type" value="Genomic_DNA"/>
</dbReference>
<dbReference type="PROSITE" id="PS51257">
    <property type="entry name" value="PROKAR_LIPOPROTEIN"/>
    <property type="match status" value="1"/>
</dbReference>
<evidence type="ECO:0000313" key="5">
    <source>
        <dbReference type="Proteomes" id="UP001160130"/>
    </source>
</evidence>
<keyword evidence="2" id="KW-0732">Signal</keyword>
<feature type="domain" description="DUF5642" evidence="3">
    <location>
        <begin position="41"/>
        <end position="225"/>
    </location>
</feature>
<evidence type="ECO:0000256" key="2">
    <source>
        <dbReference type="SAM" id="SignalP"/>
    </source>
</evidence>
<feature type="chain" id="PRO_5046036994" description="DUF5642 domain-containing protein" evidence="2">
    <location>
        <begin position="20"/>
        <end position="226"/>
    </location>
</feature>
<proteinExistence type="predicted"/>
<organism evidence="4 5">
    <name type="scientific">Mycolicibacterium frederiksbergense</name>
    <dbReference type="NCBI Taxonomy" id="117567"/>
    <lineage>
        <taxon>Bacteria</taxon>
        <taxon>Bacillati</taxon>
        <taxon>Actinomycetota</taxon>
        <taxon>Actinomycetes</taxon>
        <taxon>Mycobacteriales</taxon>
        <taxon>Mycobacteriaceae</taxon>
        <taxon>Mycolicibacterium</taxon>
    </lineage>
</organism>
<evidence type="ECO:0000256" key="1">
    <source>
        <dbReference type="SAM" id="MobiDB-lite"/>
    </source>
</evidence>
<dbReference type="Proteomes" id="UP001160130">
    <property type="component" value="Unassembled WGS sequence"/>
</dbReference>
<evidence type="ECO:0000259" key="3">
    <source>
        <dbReference type="Pfam" id="PF18702"/>
    </source>
</evidence>
<dbReference type="InterPro" id="IPR041313">
    <property type="entry name" value="DUF5642"/>
</dbReference>
<sequence length="226" mass="23043">MVRPLAVAAVLLIWTAACGRPPEPAATPASPEPTRDAGTVNPARIDRVRQELPAGYEVVGLDPRATPVSLWGFGPNWTAEPPECAESAAPVADPARGWSASGPGGIVYTAIAQAKASAGGPDSERDARCGQWRVSGGHAVGSVTAVEAPVIEDAVTVGMATDITTVVEGGTETHSHADTFTADLNSDLGGYHVFVTVVTDPGSPNPTLQSGFAADLLVKTVSALRG</sequence>
<dbReference type="Pfam" id="PF18702">
    <property type="entry name" value="DUF5642"/>
    <property type="match status" value="1"/>
</dbReference>
<evidence type="ECO:0000313" key="4">
    <source>
        <dbReference type="EMBL" id="MDH6198884.1"/>
    </source>
</evidence>
<feature type="region of interest" description="Disordered" evidence="1">
    <location>
        <begin position="21"/>
        <end position="43"/>
    </location>
</feature>
<name>A0ABT6L7F1_9MYCO</name>
<comment type="caution">
    <text evidence="4">The sequence shown here is derived from an EMBL/GenBank/DDBJ whole genome shotgun (WGS) entry which is preliminary data.</text>
</comment>
<accession>A0ABT6L7F1</accession>
<gene>
    <name evidence="4" type="ORF">M2272_005548</name>
</gene>